<evidence type="ECO:0000313" key="10">
    <source>
        <dbReference type="Proteomes" id="UP000182427"/>
    </source>
</evidence>
<protein>
    <submittedName>
        <fullName evidence="9">TonB-dependent Receptor Plug Domain</fullName>
    </submittedName>
</protein>
<evidence type="ECO:0000256" key="1">
    <source>
        <dbReference type="ARBA" id="ARBA00004571"/>
    </source>
</evidence>
<dbReference type="EMBL" id="LT629690">
    <property type="protein sequence ID" value="SDF37349.1"/>
    <property type="molecule type" value="Genomic_DNA"/>
</dbReference>
<gene>
    <name evidence="9" type="ORF">SAMN05444167_2209</name>
</gene>
<accession>A0A1G7KKM0</accession>
<evidence type="ECO:0000256" key="5">
    <source>
        <dbReference type="ARBA" id="ARBA00023136"/>
    </source>
</evidence>
<keyword evidence="4" id="KW-0812">Transmembrane</keyword>
<evidence type="ECO:0000256" key="7">
    <source>
        <dbReference type="SAM" id="SignalP"/>
    </source>
</evidence>
<dbReference type="PANTHER" id="PTHR30069">
    <property type="entry name" value="TONB-DEPENDENT OUTER MEMBRANE RECEPTOR"/>
    <property type="match status" value="1"/>
</dbReference>
<evidence type="ECO:0000256" key="3">
    <source>
        <dbReference type="ARBA" id="ARBA00022452"/>
    </source>
</evidence>
<dbReference type="InterPro" id="IPR013784">
    <property type="entry name" value="Carb-bd-like_fold"/>
</dbReference>
<keyword evidence="2" id="KW-0813">Transport</keyword>
<comment type="subcellular location">
    <subcellularLocation>
        <location evidence="1">Cell outer membrane</location>
        <topology evidence="1">Multi-pass membrane protein</topology>
    </subcellularLocation>
</comment>
<dbReference type="RefSeq" id="WP_083345181.1">
    <property type="nucleotide sequence ID" value="NZ_LT629690.1"/>
</dbReference>
<dbReference type="Pfam" id="PF13620">
    <property type="entry name" value="CarboxypepD_reg"/>
    <property type="match status" value="1"/>
</dbReference>
<feature type="chain" id="PRO_5009241680" evidence="7">
    <location>
        <begin position="27"/>
        <end position="1173"/>
    </location>
</feature>
<dbReference type="OrthoDB" id="97893at2"/>
<evidence type="ECO:0000256" key="2">
    <source>
        <dbReference type="ARBA" id="ARBA00022448"/>
    </source>
</evidence>
<keyword evidence="6" id="KW-0998">Cell outer membrane</keyword>
<name>A0A1G7KKM0_9BACT</name>
<keyword evidence="10" id="KW-1185">Reference proteome</keyword>
<dbReference type="InterPro" id="IPR039426">
    <property type="entry name" value="TonB-dep_rcpt-like"/>
</dbReference>
<dbReference type="InterPro" id="IPR036942">
    <property type="entry name" value="Beta-barrel_TonB_sf"/>
</dbReference>
<keyword evidence="3" id="KW-1134">Transmembrane beta strand</keyword>
<evidence type="ECO:0000256" key="6">
    <source>
        <dbReference type="ARBA" id="ARBA00023237"/>
    </source>
</evidence>
<reference evidence="9 10" key="1">
    <citation type="submission" date="2016-10" db="EMBL/GenBank/DDBJ databases">
        <authorList>
            <person name="de Groot N.N."/>
        </authorList>
    </citation>
    <scope>NUCLEOTIDE SEQUENCE [LARGE SCALE GENOMIC DNA]</scope>
    <source>
        <strain evidence="9 10">GAS232</strain>
    </source>
</reference>
<sequence length="1173" mass="124918">MFRWSRAPHSFLYLVALTASGGSLYAQTPGTGAIAGLVTDPSGSVIRNAEVTASDVDTNAIRVVHTNEQGAYRVALLQPGTYSVRVRVSGFADTADVRVKVETGGISSLNIRVAIAQDSQQVRVTGDEQLANLESSTLGSLVNQTSMLALPLRTRNYTQLLSLAPGVITDVPTSSPIGNGSQNVASNGAKTTANNVQFNGVDANNMAQNSMAAIGQEVGTAIPAPDAIAEVKVQTANFDAAYGRGSGANIDVMSKSGTNQFHGSVWEFFRNDAMDSNDFFTKQQGQPRPALKQNIFGGTFGGPIQHDRTFFFLQYQGERSINGLGGKRSAVLPLLTNDRSAATLGAQFCAAGHTDASGAPLSGYLTHAGGTQVACDGSNINPVAVAILNAKLPDGSFAVPAPQSVLPQTDPTALPAGQSTFAPPARFGEDQFSVNVDRVLTQRNTLSGRFFYARNPFKLPFSANAANVPGWGTDQLDRNTMFVLADTHVFSPTLVNVARAAYMRFDGVANVEHPTLAANIGQSSPTGIVGPTTGAPGLTVDGLFTIGDAGTPSQWQVTNSFIWQDTLSMTRGKHNIRFGAEVKHHQVAIDAPFSATGFVETNTFADFLLGQSAAQNGSPIGSSNLNMSVGSSGISRKDGRYNDVAMFAQDDLRLTPSLTINVGLRYEIFGAPWEINGRFPNFDPSLATGDTPSTGSLTGFVVPSNFQGAVPAGVTKLNRHSLWTTRFGDVSPRFGFAWQMAGYPTTVLRGGYGIYFDEHSGGYIEGQEGQAPFSIQQISSGPANAGATLAQPFSPMLPTPSSYPTFIPRVPFGFPFLQGISPDLKDAYTQEYNLNVQTEFAHDFLLQVGYVGTRSIHRPGSIEFDQALLASPTNPVAGETTNSTNNLIQRLPIQGVSPGSLFTLSIFKANYNALQSTVTKRMAHGFQMQFAYTWSRAMDETSGSGGGIGYEVWLLTNDQNNTRGGYGPTDFDRTHRAVVSFTWQAPRLRTLPLVMRAALGDWTFSGIGVAQTGTPITVMDGNAGSVYGNFLNRAQLSGTGSIATSGSNFQRVLNTWLNGSAFTRAPEAPFGTSPADQDFGNSAVGAVRGPGQRNLDLAVERVFNISERQNARFRAEFFNVTNTTQFANPNASLSFGGDPSGPISQYRPSPSFGRILGDNGNSRVIQLAFRYAF</sequence>
<keyword evidence="5" id="KW-0472">Membrane</keyword>
<dbReference type="GO" id="GO:0044718">
    <property type="term" value="P:siderophore transmembrane transport"/>
    <property type="evidence" value="ECO:0007669"/>
    <property type="project" value="TreeGrafter"/>
</dbReference>
<evidence type="ECO:0000313" key="9">
    <source>
        <dbReference type="EMBL" id="SDF37349.1"/>
    </source>
</evidence>
<dbReference type="SUPFAM" id="SSF49452">
    <property type="entry name" value="Starch-binding domain-like"/>
    <property type="match status" value="1"/>
</dbReference>
<evidence type="ECO:0000256" key="4">
    <source>
        <dbReference type="ARBA" id="ARBA00022692"/>
    </source>
</evidence>
<dbReference type="PANTHER" id="PTHR30069:SF46">
    <property type="entry name" value="OAR PROTEIN"/>
    <property type="match status" value="1"/>
</dbReference>
<proteinExistence type="predicted"/>
<dbReference type="GO" id="GO:0030246">
    <property type="term" value="F:carbohydrate binding"/>
    <property type="evidence" value="ECO:0007669"/>
    <property type="project" value="InterPro"/>
</dbReference>
<keyword evidence="7" id="KW-0732">Signal</keyword>
<dbReference type="GO" id="GO:0015344">
    <property type="term" value="F:siderophore uptake transmembrane transporter activity"/>
    <property type="evidence" value="ECO:0007669"/>
    <property type="project" value="TreeGrafter"/>
</dbReference>
<dbReference type="SUPFAM" id="SSF56935">
    <property type="entry name" value="Porins"/>
    <property type="match status" value="1"/>
</dbReference>
<evidence type="ECO:0000259" key="8">
    <source>
        <dbReference type="Pfam" id="PF25183"/>
    </source>
</evidence>
<feature type="signal peptide" evidence="7">
    <location>
        <begin position="1"/>
        <end position="26"/>
    </location>
</feature>
<dbReference type="Gene3D" id="2.60.40.1120">
    <property type="entry name" value="Carboxypeptidase-like, regulatory domain"/>
    <property type="match status" value="1"/>
</dbReference>
<dbReference type="GO" id="GO:0009279">
    <property type="term" value="C:cell outer membrane"/>
    <property type="evidence" value="ECO:0007669"/>
    <property type="project" value="UniProtKB-SubCell"/>
</dbReference>
<feature type="domain" description="TonB-dependent transporter Oar-like beta-barrel" evidence="8">
    <location>
        <begin position="254"/>
        <end position="1166"/>
    </location>
</feature>
<organism evidence="9 10">
    <name type="scientific">Terriglobus roseus</name>
    <dbReference type="NCBI Taxonomy" id="392734"/>
    <lineage>
        <taxon>Bacteria</taxon>
        <taxon>Pseudomonadati</taxon>
        <taxon>Acidobacteriota</taxon>
        <taxon>Terriglobia</taxon>
        <taxon>Terriglobales</taxon>
        <taxon>Acidobacteriaceae</taxon>
        <taxon>Terriglobus</taxon>
    </lineage>
</organism>
<keyword evidence="9" id="KW-0675">Receptor</keyword>
<dbReference type="InterPro" id="IPR057601">
    <property type="entry name" value="Oar-like_b-barrel"/>
</dbReference>
<dbReference type="AlphaFoldDB" id="A0A1G7KKM0"/>
<dbReference type="Pfam" id="PF25183">
    <property type="entry name" value="OMP_b-brl_4"/>
    <property type="match status" value="1"/>
</dbReference>
<dbReference type="Proteomes" id="UP000182427">
    <property type="component" value="Chromosome I"/>
</dbReference>
<dbReference type="Gene3D" id="2.40.170.20">
    <property type="entry name" value="TonB-dependent receptor, beta-barrel domain"/>
    <property type="match status" value="1"/>
</dbReference>